<dbReference type="SUPFAM" id="SSF103481">
    <property type="entry name" value="Multidrug resistance efflux transporter EmrE"/>
    <property type="match status" value="2"/>
</dbReference>
<gene>
    <name evidence="4" type="ORF">CLG_B1169</name>
</gene>
<feature type="transmembrane region" description="Helical" evidence="2">
    <location>
        <begin position="45"/>
        <end position="66"/>
    </location>
</feature>
<feature type="domain" description="EamA" evidence="3">
    <location>
        <begin position="171"/>
        <end position="310"/>
    </location>
</feature>
<dbReference type="EMBL" id="ACSJ01000007">
    <property type="protein sequence ID" value="EES91304.1"/>
    <property type="molecule type" value="Genomic_DNA"/>
</dbReference>
<comment type="caution">
    <text evidence="4">The sequence shown here is derived from an EMBL/GenBank/DDBJ whole genome shotgun (WGS) entry which is preliminary data.</text>
</comment>
<feature type="transmembrane region" description="Helical" evidence="2">
    <location>
        <begin position="269"/>
        <end position="287"/>
    </location>
</feature>
<dbReference type="InterPro" id="IPR000620">
    <property type="entry name" value="EamA_dom"/>
</dbReference>
<sequence length="319" mass="35864">MNKNKKDILGFSFGGISGITWAMDTIIVGIVLMNCGSIFTFKELMVLPFIISFLKDLFSCILLNIEMLRTKKFKHIIKYILNGKVKILILGSILGGPIGMTLYIVSIKFISPEGAANISAIYPIITAILSSIIIKEKLNLKNKWGIIFSFLGVFIVGYSKIKYNFNFMILIGILLVIITILCWALESILYSFQVSKVLELSSIEALAVREIVAIIVHMFIIGFICFKNINVIKIVFNIYPLILITSCISLMSYLLWYKSIDLIGPSKATTLNVTYVLWVVIFQVVLFHKCIKLNFILGSVMILIGSIFMINTKKVISKT</sequence>
<feature type="transmembrane region" description="Helical" evidence="2">
    <location>
        <begin position="238"/>
        <end position="257"/>
    </location>
</feature>
<dbReference type="AlphaFoldDB" id="A0A9P2G7F8"/>
<accession>A0A9P2G7F8</accession>
<reference evidence="4 5" key="1">
    <citation type="submission" date="2009-10" db="EMBL/GenBank/DDBJ databases">
        <authorList>
            <person name="Shrivastava S."/>
            <person name="Brinkac L.B."/>
            <person name="Brown J.L."/>
            <person name="Bruce D.B."/>
            <person name="Detter C."/>
            <person name="Green L.D."/>
            <person name="Munk C.A."/>
            <person name="Rogers Y.C."/>
            <person name="Tapia R."/>
            <person name="Saunders E.S."/>
            <person name="Sims D.R."/>
            <person name="Smith L.A."/>
            <person name="Smith T.J."/>
            <person name="Sutton G."/>
            <person name="Brettin T."/>
        </authorList>
    </citation>
    <scope>NUCLEOTIDE SEQUENCE [LARGE SCALE GENOMIC DNA]</scope>
    <source>
        <strain evidence="5">D str. 1873</strain>
    </source>
</reference>
<protein>
    <submittedName>
        <fullName evidence="4">Integral membrane protein</fullName>
    </submittedName>
</protein>
<dbReference type="GeneID" id="66319879"/>
<organism evidence="4 5">
    <name type="scientific">Clostridium botulinum D str. 1873</name>
    <dbReference type="NCBI Taxonomy" id="592027"/>
    <lineage>
        <taxon>Bacteria</taxon>
        <taxon>Bacillati</taxon>
        <taxon>Bacillota</taxon>
        <taxon>Clostridia</taxon>
        <taxon>Eubacteriales</taxon>
        <taxon>Clostridiaceae</taxon>
        <taxon>Clostridium</taxon>
    </lineage>
</organism>
<dbReference type="Pfam" id="PF00892">
    <property type="entry name" value="EamA"/>
    <property type="match status" value="2"/>
</dbReference>
<evidence type="ECO:0000313" key="4">
    <source>
        <dbReference type="EMBL" id="EES91304.1"/>
    </source>
</evidence>
<dbReference type="PANTHER" id="PTHR22911:SF137">
    <property type="entry name" value="SOLUTE CARRIER FAMILY 35 MEMBER G2-RELATED"/>
    <property type="match status" value="1"/>
</dbReference>
<comment type="similarity">
    <text evidence="1">Belongs to the EamA transporter family.</text>
</comment>
<feature type="transmembrane region" description="Helical" evidence="2">
    <location>
        <begin position="293"/>
        <end position="310"/>
    </location>
</feature>
<dbReference type="PANTHER" id="PTHR22911">
    <property type="entry name" value="ACYL-MALONYL CONDENSING ENZYME-RELATED"/>
    <property type="match status" value="1"/>
</dbReference>
<dbReference type="InterPro" id="IPR037185">
    <property type="entry name" value="EmrE-like"/>
</dbReference>
<keyword evidence="2" id="KW-1133">Transmembrane helix</keyword>
<feature type="transmembrane region" description="Helical" evidence="2">
    <location>
        <begin position="87"/>
        <end position="109"/>
    </location>
</feature>
<feature type="transmembrane region" description="Helical" evidence="2">
    <location>
        <begin position="12"/>
        <end position="33"/>
    </location>
</feature>
<feature type="transmembrane region" description="Helical" evidence="2">
    <location>
        <begin position="115"/>
        <end position="132"/>
    </location>
</feature>
<evidence type="ECO:0000256" key="2">
    <source>
        <dbReference type="SAM" id="Phobius"/>
    </source>
</evidence>
<evidence type="ECO:0000256" key="1">
    <source>
        <dbReference type="ARBA" id="ARBA00007362"/>
    </source>
</evidence>
<evidence type="ECO:0000259" key="3">
    <source>
        <dbReference type="Pfam" id="PF00892"/>
    </source>
</evidence>
<keyword evidence="2" id="KW-0812">Transmembrane</keyword>
<feature type="transmembrane region" description="Helical" evidence="2">
    <location>
        <begin position="211"/>
        <end position="232"/>
    </location>
</feature>
<keyword evidence="2" id="KW-0472">Membrane</keyword>
<name>A0A9P2G7F8_CLOBO</name>
<feature type="domain" description="EamA" evidence="3">
    <location>
        <begin position="16"/>
        <end position="157"/>
    </location>
</feature>
<evidence type="ECO:0000313" key="5">
    <source>
        <dbReference type="Proteomes" id="UP000006160"/>
    </source>
</evidence>
<proteinExistence type="inferred from homology"/>
<dbReference type="RefSeq" id="WP_003376011.1">
    <property type="nucleotide sequence ID" value="NZ_ACSJ01000007.1"/>
</dbReference>
<feature type="transmembrane region" description="Helical" evidence="2">
    <location>
        <begin position="167"/>
        <end position="190"/>
    </location>
</feature>
<dbReference type="GO" id="GO:0016020">
    <property type="term" value="C:membrane"/>
    <property type="evidence" value="ECO:0007669"/>
    <property type="project" value="InterPro"/>
</dbReference>
<dbReference type="Proteomes" id="UP000006160">
    <property type="component" value="Unassembled WGS sequence"/>
</dbReference>